<sequence length="408" mass="45042">MNTLMKNKNFTFLFFGRLIANCGDSLYYIAAMWLAYDLGGSAFYSGLAGFLTLFPECLSFLAGPIVDRTSPKKVLVISSLIQGLLLLLVPLLYWVHLLTVVGVLMIMPLIAFFDLFPYPAENALIPRLVGKDQLVVANAAMTFSYQGTDLIFSLCGGLLILFTGAVHLYVINSIAFSLAAVFFSLLSIRTTNTNIRPKTSSYRTDLAAGFRFVFQPLMLSLLLPLLAVNFFSQRSAGGIACIFEAIRRTGSIWYGTLLTCYTFGFLLGTLMSSFLEKKVSMGRALIYGYGCPAVMWGFFAWTSLHSLIFCCLFLVLANIPFGATNIMFSTFFQMTPPSTMIGRVSAVVDTLIAAAMLLGALFGGMISAWEGNAALFLFQGAVLFMTTVLWLRNKKLRRLPRLEQLRPL</sequence>
<dbReference type="RefSeq" id="WP_253063623.1">
    <property type="nucleotide sequence ID" value="NZ_JAMXWM010000022.1"/>
</dbReference>
<feature type="transmembrane region" description="Helical" evidence="7">
    <location>
        <begin position="12"/>
        <end position="36"/>
    </location>
</feature>
<feature type="transmembrane region" description="Helical" evidence="7">
    <location>
        <begin position="74"/>
        <end position="94"/>
    </location>
</feature>
<feature type="transmembrane region" description="Helical" evidence="7">
    <location>
        <begin position="307"/>
        <end position="332"/>
    </location>
</feature>
<dbReference type="SUPFAM" id="SSF103473">
    <property type="entry name" value="MFS general substrate transporter"/>
    <property type="match status" value="1"/>
</dbReference>
<dbReference type="Pfam" id="PF05977">
    <property type="entry name" value="MFS_3"/>
    <property type="match status" value="1"/>
</dbReference>
<name>A0ABW5S0K6_9BACL</name>
<feature type="transmembrane region" description="Helical" evidence="7">
    <location>
        <begin position="139"/>
        <end position="162"/>
    </location>
</feature>
<feature type="transmembrane region" description="Helical" evidence="7">
    <location>
        <begin position="42"/>
        <end position="62"/>
    </location>
</feature>
<dbReference type="Gene3D" id="1.20.1250.20">
    <property type="entry name" value="MFS general substrate transporter like domains"/>
    <property type="match status" value="1"/>
</dbReference>
<evidence type="ECO:0000256" key="2">
    <source>
        <dbReference type="ARBA" id="ARBA00022448"/>
    </source>
</evidence>
<evidence type="ECO:0000256" key="4">
    <source>
        <dbReference type="ARBA" id="ARBA00022692"/>
    </source>
</evidence>
<keyword evidence="2" id="KW-0813">Transport</keyword>
<dbReference type="Proteomes" id="UP001597399">
    <property type="component" value="Unassembled WGS sequence"/>
</dbReference>
<evidence type="ECO:0000256" key="6">
    <source>
        <dbReference type="ARBA" id="ARBA00023136"/>
    </source>
</evidence>
<gene>
    <name evidence="8" type="ORF">ACFSUE_04810</name>
</gene>
<dbReference type="InterPro" id="IPR010290">
    <property type="entry name" value="TM_effector"/>
</dbReference>
<dbReference type="PANTHER" id="PTHR23513:SF6">
    <property type="entry name" value="MAJOR FACILITATOR SUPERFAMILY ASSOCIATED DOMAIN-CONTAINING PROTEIN"/>
    <property type="match status" value="1"/>
</dbReference>
<comment type="caution">
    <text evidence="8">The sequence shown here is derived from an EMBL/GenBank/DDBJ whole genome shotgun (WGS) entry which is preliminary data.</text>
</comment>
<evidence type="ECO:0000256" key="3">
    <source>
        <dbReference type="ARBA" id="ARBA00022475"/>
    </source>
</evidence>
<evidence type="ECO:0000256" key="1">
    <source>
        <dbReference type="ARBA" id="ARBA00004651"/>
    </source>
</evidence>
<feature type="transmembrane region" description="Helical" evidence="7">
    <location>
        <begin position="209"/>
        <end position="232"/>
    </location>
</feature>
<feature type="transmembrane region" description="Helical" evidence="7">
    <location>
        <begin position="252"/>
        <end position="272"/>
    </location>
</feature>
<evidence type="ECO:0000313" key="8">
    <source>
        <dbReference type="EMBL" id="MFD2692953.1"/>
    </source>
</evidence>
<protein>
    <submittedName>
        <fullName evidence="8">MFS transporter</fullName>
    </submittedName>
</protein>
<keyword evidence="9" id="KW-1185">Reference proteome</keyword>
<feature type="transmembrane region" description="Helical" evidence="7">
    <location>
        <begin position="100"/>
        <end position="118"/>
    </location>
</feature>
<evidence type="ECO:0000256" key="5">
    <source>
        <dbReference type="ARBA" id="ARBA00022989"/>
    </source>
</evidence>
<keyword evidence="5 7" id="KW-1133">Transmembrane helix</keyword>
<dbReference type="CDD" id="cd06173">
    <property type="entry name" value="MFS_MefA_like"/>
    <property type="match status" value="1"/>
</dbReference>
<keyword evidence="3" id="KW-1003">Cell membrane</keyword>
<evidence type="ECO:0000313" key="9">
    <source>
        <dbReference type="Proteomes" id="UP001597399"/>
    </source>
</evidence>
<feature type="transmembrane region" description="Helical" evidence="7">
    <location>
        <begin position="284"/>
        <end position="301"/>
    </location>
</feature>
<comment type="subcellular location">
    <subcellularLocation>
        <location evidence="1">Cell membrane</location>
        <topology evidence="1">Multi-pass membrane protein</topology>
    </subcellularLocation>
</comment>
<keyword evidence="6 7" id="KW-0472">Membrane</keyword>
<feature type="transmembrane region" description="Helical" evidence="7">
    <location>
        <begin position="168"/>
        <end position="188"/>
    </location>
</feature>
<feature type="transmembrane region" description="Helical" evidence="7">
    <location>
        <begin position="344"/>
        <end position="367"/>
    </location>
</feature>
<organism evidence="8 9">
    <name type="scientific">Sporolactobacillus shoreicorticis</name>
    <dbReference type="NCBI Taxonomy" id="1923877"/>
    <lineage>
        <taxon>Bacteria</taxon>
        <taxon>Bacillati</taxon>
        <taxon>Bacillota</taxon>
        <taxon>Bacilli</taxon>
        <taxon>Bacillales</taxon>
        <taxon>Sporolactobacillaceae</taxon>
        <taxon>Sporolactobacillus</taxon>
    </lineage>
</organism>
<dbReference type="InterPro" id="IPR036259">
    <property type="entry name" value="MFS_trans_sf"/>
</dbReference>
<feature type="transmembrane region" description="Helical" evidence="7">
    <location>
        <begin position="373"/>
        <end position="391"/>
    </location>
</feature>
<reference evidence="9" key="1">
    <citation type="journal article" date="2019" name="Int. J. Syst. Evol. Microbiol.">
        <title>The Global Catalogue of Microorganisms (GCM) 10K type strain sequencing project: providing services to taxonomists for standard genome sequencing and annotation.</title>
        <authorList>
            <consortium name="The Broad Institute Genomics Platform"/>
            <consortium name="The Broad Institute Genome Sequencing Center for Infectious Disease"/>
            <person name="Wu L."/>
            <person name="Ma J."/>
        </authorList>
    </citation>
    <scope>NUCLEOTIDE SEQUENCE [LARGE SCALE GENOMIC DNA]</scope>
    <source>
        <strain evidence="9">TISTR 2466</strain>
    </source>
</reference>
<keyword evidence="4 7" id="KW-0812">Transmembrane</keyword>
<dbReference type="EMBL" id="JBHUMQ010000012">
    <property type="protein sequence ID" value="MFD2692953.1"/>
    <property type="molecule type" value="Genomic_DNA"/>
</dbReference>
<evidence type="ECO:0000256" key="7">
    <source>
        <dbReference type="SAM" id="Phobius"/>
    </source>
</evidence>
<dbReference type="PANTHER" id="PTHR23513">
    <property type="entry name" value="INTEGRAL MEMBRANE EFFLUX PROTEIN-RELATED"/>
    <property type="match status" value="1"/>
</dbReference>
<accession>A0ABW5S0K6</accession>
<proteinExistence type="predicted"/>